<proteinExistence type="predicted"/>
<dbReference type="AlphaFoldDB" id="A0A1C4XDX4"/>
<gene>
    <name evidence="2" type="ORF">GA0074696_2518</name>
</gene>
<evidence type="ECO:0000313" key="2">
    <source>
        <dbReference type="EMBL" id="SCF06669.1"/>
    </source>
</evidence>
<organism evidence="2 3">
    <name type="scientific">Micromonospora purpureochromogenes</name>
    <dbReference type="NCBI Taxonomy" id="47872"/>
    <lineage>
        <taxon>Bacteria</taxon>
        <taxon>Bacillati</taxon>
        <taxon>Actinomycetota</taxon>
        <taxon>Actinomycetes</taxon>
        <taxon>Micromonosporales</taxon>
        <taxon>Micromonosporaceae</taxon>
        <taxon>Micromonospora</taxon>
    </lineage>
</organism>
<name>A0A1C4XDX4_9ACTN</name>
<evidence type="ECO:0000259" key="1">
    <source>
        <dbReference type="Pfam" id="PF26136"/>
    </source>
</evidence>
<accession>A0A1C4XDX4</accession>
<dbReference type="EMBL" id="LT607410">
    <property type="protein sequence ID" value="SCF06669.1"/>
    <property type="molecule type" value="Genomic_DNA"/>
</dbReference>
<dbReference type="RefSeq" id="WP_088961273.1">
    <property type="nucleotide sequence ID" value="NZ_LT607410.1"/>
</dbReference>
<protein>
    <recommendedName>
        <fullName evidence="1">SCO6045-like C-terminal domain-containing protein</fullName>
    </recommendedName>
</protein>
<dbReference type="Pfam" id="PF26136">
    <property type="entry name" value="SCO6045_C"/>
    <property type="match status" value="1"/>
</dbReference>
<evidence type="ECO:0000313" key="3">
    <source>
        <dbReference type="Proteomes" id="UP000198228"/>
    </source>
</evidence>
<sequence>MSDRTVSGPPGAAPGGELGARQAALVAALVAGAPLPAGFAPGPVRAARVALLGKRAGEVARHWPLLAAALGDAWWTTFREWAADRPTNGALRDGWDLARTLRERGTLPPLGAEELVAREAGSRYDGHHAPRPRRLPAVARAGGAVAVQLAGRVRLLRPARR</sequence>
<reference evidence="2 3" key="1">
    <citation type="submission" date="2016-06" db="EMBL/GenBank/DDBJ databases">
        <authorList>
            <person name="Kjaerup R.B."/>
            <person name="Dalgaard T.S."/>
            <person name="Juul-Madsen H.R."/>
        </authorList>
    </citation>
    <scope>NUCLEOTIDE SEQUENCE [LARGE SCALE GENOMIC DNA]</scope>
    <source>
        <strain evidence="2 3">DSM 43821</strain>
    </source>
</reference>
<dbReference type="InterPro" id="IPR058711">
    <property type="entry name" value="SCO6045-like_C"/>
</dbReference>
<feature type="domain" description="SCO6045-like C-terminal" evidence="1">
    <location>
        <begin position="20"/>
        <end position="102"/>
    </location>
</feature>
<dbReference type="Proteomes" id="UP000198228">
    <property type="component" value="Chromosome I"/>
</dbReference>